<gene>
    <name evidence="2" type="ORF">METZ01_LOCUS33895</name>
</gene>
<dbReference type="CDD" id="cd03801">
    <property type="entry name" value="GT4_PimA-like"/>
    <property type="match status" value="1"/>
</dbReference>
<dbReference type="PANTHER" id="PTHR45947:SF3">
    <property type="entry name" value="SULFOQUINOVOSYL TRANSFERASE SQD2"/>
    <property type="match status" value="1"/>
</dbReference>
<proteinExistence type="predicted"/>
<evidence type="ECO:0000259" key="1">
    <source>
        <dbReference type="Pfam" id="PF00534"/>
    </source>
</evidence>
<organism evidence="2">
    <name type="scientific">marine metagenome</name>
    <dbReference type="NCBI Taxonomy" id="408172"/>
    <lineage>
        <taxon>unclassified sequences</taxon>
        <taxon>metagenomes</taxon>
        <taxon>ecological metagenomes</taxon>
    </lineage>
</organism>
<dbReference type="EMBL" id="UINC01001451">
    <property type="protein sequence ID" value="SUZ81041.1"/>
    <property type="molecule type" value="Genomic_DNA"/>
</dbReference>
<name>A0A381QNV2_9ZZZZ</name>
<dbReference type="Pfam" id="PF00534">
    <property type="entry name" value="Glycos_transf_1"/>
    <property type="match status" value="1"/>
</dbReference>
<feature type="domain" description="Glycosyl transferase family 1" evidence="1">
    <location>
        <begin position="2"/>
        <end position="121"/>
    </location>
</feature>
<accession>A0A381QNV2</accession>
<dbReference type="AlphaFoldDB" id="A0A381QNV2"/>
<protein>
    <recommendedName>
        <fullName evidence="1">Glycosyl transferase family 1 domain-containing protein</fullName>
    </recommendedName>
</protein>
<dbReference type="SUPFAM" id="SSF53756">
    <property type="entry name" value="UDP-Glycosyltransferase/glycogen phosphorylase"/>
    <property type="match status" value="1"/>
</dbReference>
<dbReference type="InterPro" id="IPR050194">
    <property type="entry name" value="Glycosyltransferase_grp1"/>
</dbReference>
<dbReference type="InterPro" id="IPR001296">
    <property type="entry name" value="Glyco_trans_1"/>
</dbReference>
<reference evidence="2" key="1">
    <citation type="submission" date="2018-05" db="EMBL/GenBank/DDBJ databases">
        <authorList>
            <person name="Lanie J.A."/>
            <person name="Ng W.-L."/>
            <person name="Kazmierczak K.M."/>
            <person name="Andrzejewski T.M."/>
            <person name="Davidsen T.M."/>
            <person name="Wayne K.J."/>
            <person name="Tettelin H."/>
            <person name="Glass J.I."/>
            <person name="Rusch D."/>
            <person name="Podicherti R."/>
            <person name="Tsui H.-C.T."/>
            <person name="Winkler M.E."/>
        </authorList>
    </citation>
    <scope>NUCLEOTIDE SEQUENCE</scope>
</reference>
<dbReference type="PANTHER" id="PTHR45947">
    <property type="entry name" value="SULFOQUINOVOSYL TRANSFERASE SQD2"/>
    <property type="match status" value="1"/>
</dbReference>
<sequence length="170" mass="18475">MHVAGYLGKRDETYFQDIKGQIDELGLTEVFDYAGEVNRDEKIDFLQTVDVLSVPTTYSDPKGLFVLEALANGTPVVQPAHGSFPEMIAATGGGLLFEPGSTESLADKLEQLMRAPQNLYELGRRGADAVHKRFSDTAMADATLGVYRKWLQEPRGDANGPVATVKGEAI</sequence>
<evidence type="ECO:0000313" key="2">
    <source>
        <dbReference type="EMBL" id="SUZ81041.1"/>
    </source>
</evidence>
<dbReference type="Gene3D" id="3.40.50.2000">
    <property type="entry name" value="Glycogen Phosphorylase B"/>
    <property type="match status" value="2"/>
</dbReference>
<dbReference type="GO" id="GO:0016757">
    <property type="term" value="F:glycosyltransferase activity"/>
    <property type="evidence" value="ECO:0007669"/>
    <property type="project" value="InterPro"/>
</dbReference>